<dbReference type="InterPro" id="IPR018644">
    <property type="entry name" value="DUF2071"/>
</dbReference>
<comment type="caution">
    <text evidence="1">The sequence shown here is derived from an EMBL/GenBank/DDBJ whole genome shotgun (WGS) entry which is preliminary data.</text>
</comment>
<dbReference type="RefSeq" id="WP_210663593.1">
    <property type="nucleotide sequence ID" value="NZ_JAGKQQ010000002.1"/>
</dbReference>
<evidence type="ECO:0000313" key="2">
    <source>
        <dbReference type="Proteomes" id="UP000676565"/>
    </source>
</evidence>
<reference evidence="1 2" key="1">
    <citation type="submission" date="2021-04" db="EMBL/GenBank/DDBJ databases">
        <authorList>
            <person name="Ivanova A."/>
        </authorList>
    </citation>
    <scope>NUCLEOTIDE SEQUENCE [LARGE SCALE GENOMIC DNA]</scope>
    <source>
        <strain evidence="1 2">G18</strain>
    </source>
</reference>
<dbReference type="PANTHER" id="PTHR39186:SF1">
    <property type="entry name" value="DUF2071 DOMAIN-CONTAINING PROTEIN"/>
    <property type="match status" value="1"/>
</dbReference>
<dbReference type="SUPFAM" id="SSF160104">
    <property type="entry name" value="Acetoacetate decarboxylase-like"/>
    <property type="match status" value="1"/>
</dbReference>
<dbReference type="Gene3D" id="2.40.400.10">
    <property type="entry name" value="Acetoacetate decarboxylase-like"/>
    <property type="match status" value="1"/>
</dbReference>
<dbReference type="InterPro" id="IPR023375">
    <property type="entry name" value="ADC_dom_sf"/>
</dbReference>
<accession>A0ABS5C4T8</accession>
<dbReference type="PANTHER" id="PTHR39186">
    <property type="entry name" value="DUF2071 FAMILY PROTEIN"/>
    <property type="match status" value="1"/>
</dbReference>
<dbReference type="Proteomes" id="UP000676565">
    <property type="component" value="Unassembled WGS sequence"/>
</dbReference>
<keyword evidence="2" id="KW-1185">Reference proteome</keyword>
<protein>
    <submittedName>
        <fullName evidence="1">DUF2071 domain-containing protein</fullName>
    </submittedName>
</protein>
<gene>
    <name evidence="1" type="ORF">J8F10_37820</name>
</gene>
<name>A0ABS5C4T8_9BACT</name>
<organism evidence="1 2">
    <name type="scientific">Gemmata palustris</name>
    <dbReference type="NCBI Taxonomy" id="2822762"/>
    <lineage>
        <taxon>Bacteria</taxon>
        <taxon>Pseudomonadati</taxon>
        <taxon>Planctomycetota</taxon>
        <taxon>Planctomycetia</taxon>
        <taxon>Gemmatales</taxon>
        <taxon>Gemmataceae</taxon>
        <taxon>Gemmata</taxon>
    </lineage>
</organism>
<sequence length="232" mass="26169">MSRLKFLTARWANLILANYAVPEELLRPLVPPGCELDRRGGACWASLVGFQFLGTRVLGIGWPGFRNFPEWNLRFYVRCGEERGVCFVREFVPQWTVATIARVIYNEPYRAARMSMDVKDQPEVLTATYTVKWAGRVHSLRAVGAKPAIRPASDSTEHWFKEHSWGFGTSHRGKAIRYEVNHPEWDIYPVRESAADVDWALLYGPAWAVMNAAKPASVVLAAGSEISVYPKG</sequence>
<proteinExistence type="predicted"/>
<dbReference type="Pfam" id="PF09844">
    <property type="entry name" value="DUF2071"/>
    <property type="match status" value="1"/>
</dbReference>
<evidence type="ECO:0000313" key="1">
    <source>
        <dbReference type="EMBL" id="MBP3961014.1"/>
    </source>
</evidence>
<dbReference type="EMBL" id="JAGKQQ010000002">
    <property type="protein sequence ID" value="MBP3961014.1"/>
    <property type="molecule type" value="Genomic_DNA"/>
</dbReference>